<dbReference type="Pfam" id="PF10396">
    <property type="entry name" value="TrmE_N"/>
    <property type="match status" value="1"/>
</dbReference>
<dbReference type="GO" id="GO:0005525">
    <property type="term" value="F:GTP binding"/>
    <property type="evidence" value="ECO:0007669"/>
    <property type="project" value="UniProtKB-UniRule"/>
</dbReference>
<dbReference type="CDD" id="cd14858">
    <property type="entry name" value="TrmE_N"/>
    <property type="match status" value="1"/>
</dbReference>
<dbReference type="PRINTS" id="PR00326">
    <property type="entry name" value="GTP1OBG"/>
</dbReference>
<proteinExistence type="inferred from homology"/>
<dbReference type="InterPro" id="IPR027368">
    <property type="entry name" value="MnmE_dom2"/>
</dbReference>
<comment type="function">
    <text evidence="7">Exhibits a very high intrinsic GTPase hydrolysis rate. Involved in the addition of a carboxymethylaminomethyl (cmnm) group at the wobble position (U34) of certain tRNAs, forming tRNA-cmnm(5)s(2)U34.</text>
</comment>
<keyword evidence="6 7" id="KW-0342">GTP-binding</keyword>
<gene>
    <name evidence="7" type="primary">mnmE</name>
    <name evidence="7" type="synonym">trmE</name>
    <name evidence="9" type="ORF">SAMN05444000_11470</name>
</gene>
<feature type="binding site" evidence="7">
    <location>
        <position position="252"/>
    </location>
    <ligand>
        <name>Mg(2+)</name>
        <dbReference type="ChEBI" id="CHEBI:18420"/>
    </ligand>
</feature>
<evidence type="ECO:0000256" key="2">
    <source>
        <dbReference type="ARBA" id="ARBA00022694"/>
    </source>
</evidence>
<keyword evidence="7" id="KW-0479">Metal-binding</keyword>
<dbReference type="SUPFAM" id="SSF116878">
    <property type="entry name" value="TrmE connector domain"/>
    <property type="match status" value="1"/>
</dbReference>
<dbReference type="OrthoDB" id="9805918at2"/>
<dbReference type="GO" id="GO:0002098">
    <property type="term" value="P:tRNA wobble uridine modification"/>
    <property type="evidence" value="ECO:0007669"/>
    <property type="project" value="TreeGrafter"/>
</dbReference>
<dbReference type="Gene3D" id="1.20.120.430">
    <property type="entry name" value="tRNA modification GTPase MnmE domain 2"/>
    <property type="match status" value="1"/>
</dbReference>
<evidence type="ECO:0000256" key="7">
    <source>
        <dbReference type="HAMAP-Rule" id="MF_00379"/>
    </source>
</evidence>
<evidence type="ECO:0000256" key="5">
    <source>
        <dbReference type="ARBA" id="ARBA00022958"/>
    </source>
</evidence>
<dbReference type="EMBL" id="FQZQ01000014">
    <property type="protein sequence ID" value="SHJ86193.1"/>
    <property type="molecule type" value="Genomic_DNA"/>
</dbReference>
<accession>A0A1M6MSD9</accession>
<dbReference type="Gene3D" id="3.40.50.300">
    <property type="entry name" value="P-loop containing nucleotide triphosphate hydrolases"/>
    <property type="match status" value="1"/>
</dbReference>
<comment type="similarity">
    <text evidence="1 7">Belongs to the TRAFAC class TrmE-Era-EngA-EngB-Septin-like GTPase superfamily. TrmE GTPase family.</text>
</comment>
<dbReference type="InterPro" id="IPR027417">
    <property type="entry name" value="P-loop_NTPase"/>
</dbReference>
<evidence type="ECO:0000313" key="9">
    <source>
        <dbReference type="EMBL" id="SHJ86193.1"/>
    </source>
</evidence>
<dbReference type="SUPFAM" id="SSF103025">
    <property type="entry name" value="Folate-binding domain"/>
    <property type="match status" value="1"/>
</dbReference>
<dbReference type="InterPro" id="IPR025867">
    <property type="entry name" value="MnmE_helical"/>
</dbReference>
<dbReference type="InterPro" id="IPR018948">
    <property type="entry name" value="GTP-bd_TrmE_N"/>
</dbReference>
<reference evidence="10" key="1">
    <citation type="submission" date="2016-11" db="EMBL/GenBank/DDBJ databases">
        <authorList>
            <person name="Varghese N."/>
            <person name="Submissions S."/>
        </authorList>
    </citation>
    <scope>NUCLEOTIDE SEQUENCE [LARGE SCALE GENOMIC DNA]</scope>
    <source>
        <strain evidence="10">DSM 100564</strain>
    </source>
</reference>
<dbReference type="SUPFAM" id="SSF52540">
    <property type="entry name" value="P-loop containing nucleoside triphosphate hydrolases"/>
    <property type="match status" value="1"/>
</dbReference>
<dbReference type="AlphaFoldDB" id="A0A1M6MSD9"/>
<dbReference type="Proteomes" id="UP000183982">
    <property type="component" value="Unassembled WGS sequence"/>
</dbReference>
<keyword evidence="10" id="KW-1185">Reference proteome</keyword>
<comment type="caution">
    <text evidence="7">Lacks conserved residue(s) required for the propagation of feature annotation.</text>
</comment>
<dbReference type="EC" id="3.6.-.-" evidence="7"/>
<dbReference type="Pfam" id="PF12631">
    <property type="entry name" value="MnmE_helical"/>
    <property type="match status" value="1"/>
</dbReference>
<feature type="binding site" evidence="7">
    <location>
        <begin position="271"/>
        <end position="274"/>
    </location>
    <ligand>
        <name>GTP</name>
        <dbReference type="ChEBI" id="CHEBI:37565"/>
    </ligand>
</feature>
<dbReference type="CDD" id="cd04164">
    <property type="entry name" value="trmE"/>
    <property type="match status" value="1"/>
</dbReference>
<name>A0A1M6MSD9_9RHOB</name>
<comment type="subunit">
    <text evidence="7">Homodimer. Heterotetramer of two MnmE and two MnmG subunits.</text>
</comment>
<dbReference type="InterPro" id="IPR005225">
    <property type="entry name" value="Small_GTP-bd"/>
</dbReference>
<dbReference type="FunFam" id="3.30.1360.120:FF:000007">
    <property type="entry name" value="tRNA modification GTPase GTPBP3, mitochondrial"/>
    <property type="match status" value="1"/>
</dbReference>
<dbReference type="InterPro" id="IPR006073">
    <property type="entry name" value="GTP-bd"/>
</dbReference>
<protein>
    <recommendedName>
        <fullName evidence="7">tRNA modification GTPase MnmE</fullName>
        <ecNumber evidence="7">3.6.-.-</ecNumber>
    </recommendedName>
</protein>
<feature type="binding site" evidence="7">
    <location>
        <position position="231"/>
    </location>
    <ligand>
        <name>Mg(2+)</name>
        <dbReference type="ChEBI" id="CHEBI:18420"/>
    </ligand>
</feature>
<feature type="binding site" evidence="7">
    <location>
        <begin position="227"/>
        <end position="232"/>
    </location>
    <ligand>
        <name>GTP</name>
        <dbReference type="ChEBI" id="CHEBI:37565"/>
    </ligand>
</feature>
<dbReference type="HAMAP" id="MF_00379">
    <property type="entry name" value="GTPase_MnmE"/>
    <property type="match status" value="1"/>
</dbReference>
<dbReference type="PROSITE" id="PS51709">
    <property type="entry name" value="G_TRME"/>
    <property type="match status" value="1"/>
</dbReference>
<dbReference type="GO" id="GO:0030488">
    <property type="term" value="P:tRNA methylation"/>
    <property type="evidence" value="ECO:0007669"/>
    <property type="project" value="TreeGrafter"/>
</dbReference>
<evidence type="ECO:0000259" key="8">
    <source>
        <dbReference type="PROSITE" id="PS51709"/>
    </source>
</evidence>
<dbReference type="InterPro" id="IPR031168">
    <property type="entry name" value="G_TrmE"/>
</dbReference>
<organism evidence="9 10">
    <name type="scientific">Shimia gijangensis</name>
    <dbReference type="NCBI Taxonomy" id="1470563"/>
    <lineage>
        <taxon>Bacteria</taxon>
        <taxon>Pseudomonadati</taxon>
        <taxon>Pseudomonadota</taxon>
        <taxon>Alphaproteobacteria</taxon>
        <taxon>Rhodobacterales</taxon>
        <taxon>Roseobacteraceae</taxon>
    </lineage>
</organism>
<evidence type="ECO:0000256" key="3">
    <source>
        <dbReference type="ARBA" id="ARBA00022741"/>
    </source>
</evidence>
<keyword evidence="7" id="KW-0460">Magnesium</keyword>
<feature type="binding site" evidence="7">
    <location>
        <begin position="246"/>
        <end position="252"/>
    </location>
    <ligand>
        <name>GTP</name>
        <dbReference type="ChEBI" id="CHEBI:37565"/>
    </ligand>
</feature>
<dbReference type="GO" id="GO:0046872">
    <property type="term" value="F:metal ion binding"/>
    <property type="evidence" value="ECO:0007669"/>
    <property type="project" value="UniProtKB-KW"/>
</dbReference>
<dbReference type="InterPro" id="IPR004520">
    <property type="entry name" value="GTPase_MnmE"/>
</dbReference>
<dbReference type="GO" id="GO:0005737">
    <property type="term" value="C:cytoplasm"/>
    <property type="evidence" value="ECO:0007669"/>
    <property type="project" value="UniProtKB-SubCell"/>
</dbReference>
<keyword evidence="5 7" id="KW-0630">Potassium</keyword>
<keyword evidence="4 7" id="KW-0378">Hydrolase</keyword>
<dbReference type="PANTHER" id="PTHR42714">
    <property type="entry name" value="TRNA MODIFICATION GTPASE GTPBP3"/>
    <property type="match status" value="1"/>
</dbReference>
<dbReference type="NCBIfam" id="TIGR00231">
    <property type="entry name" value="small_GTP"/>
    <property type="match status" value="1"/>
</dbReference>
<keyword evidence="3 7" id="KW-0547">Nucleotide-binding</keyword>
<dbReference type="STRING" id="1470563.SAMN05444000_11470"/>
<dbReference type="GO" id="GO:0003924">
    <property type="term" value="F:GTPase activity"/>
    <property type="evidence" value="ECO:0007669"/>
    <property type="project" value="UniProtKB-UniRule"/>
</dbReference>
<dbReference type="InterPro" id="IPR027266">
    <property type="entry name" value="TrmE/GcvT-like"/>
</dbReference>
<dbReference type="Gene3D" id="3.30.1360.120">
    <property type="entry name" value="Probable tRNA modification gtpase trme, domain 1"/>
    <property type="match status" value="1"/>
</dbReference>
<evidence type="ECO:0000256" key="6">
    <source>
        <dbReference type="ARBA" id="ARBA00023134"/>
    </source>
</evidence>
<dbReference type="RefSeq" id="WP_073253455.1">
    <property type="nucleotide sequence ID" value="NZ_FQZQ01000014.1"/>
</dbReference>
<sequence>MVYVPDTIFALATAPGKAGVAVVRVSGSLAGHAGSALFGKLPHPRMASLRILKDAAGRRLDQALVLFFPEKNSFTGEEVLELHLHGSVAVVNAVLRELSEMDGLRLAEPGEFTRRALENGCLDLAQVEGLADLIEAETEAQRRQALRVLSGDLGDLAGGWRSNLIRAAALLEATIDFADEEVPVDVSPEVLGLLGNVRSELATEISGVEAAERIRTGFEVAILGAPNVGKSTLLNMLAGREAAITSEYAGTTRDVIEVRMDLNGLPVTLLDTAGLRETTDHVEGIGIERARERAKAADLRVFLIEQNQHPDFQPLPGDIVRTAKADVLSDATDAVSGVSGQGVSDLVKEITTTLSDRAARSGIATRERHRTAMGRANDNLSAASAVLDLGPDHYEIAAEELRSAIRALDSIVGRVDVENLLDEIFSSFCIGK</sequence>
<evidence type="ECO:0000313" key="10">
    <source>
        <dbReference type="Proteomes" id="UP000183982"/>
    </source>
</evidence>
<keyword evidence="2 7" id="KW-0819">tRNA processing</keyword>
<dbReference type="Pfam" id="PF01926">
    <property type="entry name" value="MMR_HSR1"/>
    <property type="match status" value="1"/>
</dbReference>
<evidence type="ECO:0000256" key="1">
    <source>
        <dbReference type="ARBA" id="ARBA00011043"/>
    </source>
</evidence>
<evidence type="ECO:0000256" key="4">
    <source>
        <dbReference type="ARBA" id="ARBA00022801"/>
    </source>
</evidence>
<dbReference type="NCBIfam" id="NF003661">
    <property type="entry name" value="PRK05291.1-3"/>
    <property type="match status" value="1"/>
</dbReference>
<feature type="domain" description="TrmE-type G" evidence="8">
    <location>
        <begin position="217"/>
        <end position="355"/>
    </location>
</feature>
<dbReference type="PANTHER" id="PTHR42714:SF2">
    <property type="entry name" value="TRNA MODIFICATION GTPASE GTPBP3, MITOCHONDRIAL"/>
    <property type="match status" value="1"/>
</dbReference>
<comment type="subcellular location">
    <subcellularLocation>
        <location evidence="7">Cytoplasm</location>
    </subcellularLocation>
</comment>
<keyword evidence="7" id="KW-0963">Cytoplasm</keyword>
<comment type="cofactor">
    <cofactor evidence="7">
        <name>K(+)</name>
        <dbReference type="ChEBI" id="CHEBI:29103"/>
    </cofactor>
    <text evidence="7">Binds 1 potassium ion per subunit.</text>
</comment>